<dbReference type="Pfam" id="PF01965">
    <property type="entry name" value="DJ-1_PfpI"/>
    <property type="match status" value="1"/>
</dbReference>
<evidence type="ECO:0000313" key="2">
    <source>
        <dbReference type="EMBL" id="UFP95999.1"/>
    </source>
</evidence>
<keyword evidence="3" id="KW-1185">Reference proteome</keyword>
<dbReference type="InterPro" id="IPR006287">
    <property type="entry name" value="DJ-1"/>
</dbReference>
<accession>A0ABY3PR44</accession>
<organism evidence="2 3">
    <name type="scientific">Gloeobacter morelensis MG652769</name>
    <dbReference type="NCBI Taxonomy" id="2781736"/>
    <lineage>
        <taxon>Bacteria</taxon>
        <taxon>Bacillati</taxon>
        <taxon>Cyanobacteriota</taxon>
        <taxon>Cyanophyceae</taxon>
        <taxon>Gloeobacterales</taxon>
        <taxon>Gloeobacteraceae</taxon>
        <taxon>Gloeobacter</taxon>
        <taxon>Gloeobacter morelensis</taxon>
    </lineage>
</organism>
<dbReference type="PANTHER" id="PTHR48094">
    <property type="entry name" value="PROTEIN/NUCLEIC ACID DEGLYCASE DJ-1-RELATED"/>
    <property type="match status" value="1"/>
</dbReference>
<feature type="domain" description="DJ-1/PfpI" evidence="1">
    <location>
        <begin position="3"/>
        <end position="162"/>
    </location>
</feature>
<dbReference type="InterPro" id="IPR029062">
    <property type="entry name" value="Class_I_gatase-like"/>
</dbReference>
<gene>
    <name evidence="2" type="ORF">ISF26_07230</name>
</gene>
<dbReference type="Gene3D" id="3.40.50.880">
    <property type="match status" value="1"/>
</dbReference>
<dbReference type="SUPFAM" id="SSF52317">
    <property type="entry name" value="Class I glutamine amidotransferase-like"/>
    <property type="match status" value="1"/>
</dbReference>
<dbReference type="EMBL" id="CP063845">
    <property type="protein sequence ID" value="UFP95999.1"/>
    <property type="molecule type" value="Genomic_DNA"/>
</dbReference>
<dbReference type="NCBIfam" id="TIGR01383">
    <property type="entry name" value="not_thiJ"/>
    <property type="match status" value="1"/>
</dbReference>
<reference evidence="2 3" key="1">
    <citation type="journal article" date="2021" name="Genome Biol. Evol.">
        <title>Complete Genome Sequencing of a Novel Gloeobacter Species from a Waterfall Cave in Mexico.</title>
        <authorList>
            <person name="Saw J.H."/>
            <person name="Cardona T."/>
            <person name="Montejano G."/>
        </authorList>
    </citation>
    <scope>NUCLEOTIDE SEQUENCE [LARGE SCALE GENOMIC DNA]</scope>
    <source>
        <strain evidence="2">MG652769</strain>
    </source>
</reference>
<dbReference type="Proteomes" id="UP001054846">
    <property type="component" value="Chromosome"/>
</dbReference>
<evidence type="ECO:0000259" key="1">
    <source>
        <dbReference type="Pfam" id="PF01965"/>
    </source>
</evidence>
<name>A0ABY3PR44_9CYAN</name>
<dbReference type="InterPro" id="IPR002818">
    <property type="entry name" value="DJ-1/PfpI"/>
</dbReference>
<dbReference type="CDD" id="cd03135">
    <property type="entry name" value="GATase1_DJ-1"/>
    <property type="match status" value="1"/>
</dbReference>
<dbReference type="InterPro" id="IPR050325">
    <property type="entry name" value="Prot/Nucl_acid_deglycase"/>
</dbReference>
<protein>
    <submittedName>
        <fullName evidence="2">DJ-1/PfpI family protein</fullName>
    </submittedName>
</protein>
<proteinExistence type="predicted"/>
<dbReference type="RefSeq" id="WP_230843240.1">
    <property type="nucleotide sequence ID" value="NZ_CP063845.1"/>
</dbReference>
<sequence length="182" mass="19016">MIKVLVPLAEGFEEIEAVTIIDVLRRADIEVTVAALADLAVQGSHGITLVADMRLDAINPLTFDAVVLPGGPGVARLRADERVRALLLEMRAAERWTAAICAAPTVLSDAGLLAGARATSYPAVRSELAVGEYLETSVVVDGRIVTSRGVGTALDFALKLVALWEGESKAQALARAMVVGSG</sequence>
<evidence type="ECO:0000313" key="3">
    <source>
        <dbReference type="Proteomes" id="UP001054846"/>
    </source>
</evidence>
<dbReference type="PANTHER" id="PTHR48094:SF12">
    <property type="entry name" value="PARKINSON DISEASE PROTEIN 7 HOMOLOG"/>
    <property type="match status" value="1"/>
</dbReference>